<sequence length="74" mass="8209">MADVFQKLKRLQLFVLDLNGNTQLVDQTTQAGCDVIVGNIFGSNLIFINEENTKFCGDDGYCVYWLIDGCSIIG</sequence>
<evidence type="ECO:0000313" key="1">
    <source>
        <dbReference type="EMBL" id="KAH9493527.1"/>
    </source>
</evidence>
<dbReference type="AlphaFoldDB" id="A0A922L149"/>
<organism evidence="1 2">
    <name type="scientific">Dermatophagoides farinae</name>
    <name type="common">American house dust mite</name>
    <dbReference type="NCBI Taxonomy" id="6954"/>
    <lineage>
        <taxon>Eukaryota</taxon>
        <taxon>Metazoa</taxon>
        <taxon>Ecdysozoa</taxon>
        <taxon>Arthropoda</taxon>
        <taxon>Chelicerata</taxon>
        <taxon>Arachnida</taxon>
        <taxon>Acari</taxon>
        <taxon>Acariformes</taxon>
        <taxon>Sarcoptiformes</taxon>
        <taxon>Astigmata</taxon>
        <taxon>Psoroptidia</taxon>
        <taxon>Analgoidea</taxon>
        <taxon>Pyroglyphidae</taxon>
        <taxon>Dermatophagoidinae</taxon>
        <taxon>Dermatophagoides</taxon>
    </lineage>
</organism>
<accession>A0A922L149</accession>
<evidence type="ECO:0000313" key="2">
    <source>
        <dbReference type="Proteomes" id="UP000790347"/>
    </source>
</evidence>
<reference evidence="1" key="2">
    <citation type="journal article" date="2022" name="Res Sq">
        <title>Comparative Genomics Reveals Insights into the Divergent Evolution of Astigmatic Mites and Household Pest Adaptations.</title>
        <authorList>
            <person name="Xiong Q."/>
            <person name="Wan A.T.-Y."/>
            <person name="Liu X.-Y."/>
            <person name="Fung C.S.-H."/>
            <person name="Xiao X."/>
            <person name="Malainual N."/>
            <person name="Hou J."/>
            <person name="Wang L."/>
            <person name="Wang M."/>
            <person name="Yang K."/>
            <person name="Cui Y."/>
            <person name="Leung E."/>
            <person name="Nong W."/>
            <person name="Shin S.-K."/>
            <person name="Au S."/>
            <person name="Jeong K.Y."/>
            <person name="Chew F.T."/>
            <person name="Hui J."/>
            <person name="Leung T.F."/>
            <person name="Tungtrongchitr A."/>
            <person name="Zhong N."/>
            <person name="Liu Z."/>
            <person name="Tsui S."/>
        </authorList>
    </citation>
    <scope>NUCLEOTIDE SEQUENCE</scope>
    <source>
        <strain evidence="1">Derf</strain>
        <tissue evidence="1">Whole organism</tissue>
    </source>
</reference>
<reference evidence="1" key="1">
    <citation type="submission" date="2013-05" db="EMBL/GenBank/DDBJ databases">
        <authorList>
            <person name="Yim A.K.Y."/>
            <person name="Chan T.F."/>
            <person name="Ji K.M."/>
            <person name="Liu X.Y."/>
            <person name="Zhou J.W."/>
            <person name="Li R.Q."/>
            <person name="Yang K.Y."/>
            <person name="Li J."/>
            <person name="Li M."/>
            <person name="Law P.T.W."/>
            <person name="Wu Y.L."/>
            <person name="Cai Z.L."/>
            <person name="Qin H."/>
            <person name="Bao Y."/>
            <person name="Leung R.K.K."/>
            <person name="Ng P.K.S."/>
            <person name="Zou J."/>
            <person name="Zhong X.J."/>
            <person name="Ran P.X."/>
            <person name="Zhong N.S."/>
            <person name="Liu Z.G."/>
            <person name="Tsui S.K.W."/>
        </authorList>
    </citation>
    <scope>NUCLEOTIDE SEQUENCE</scope>
    <source>
        <strain evidence="1">Derf</strain>
        <tissue evidence="1">Whole organism</tissue>
    </source>
</reference>
<protein>
    <submittedName>
        <fullName evidence="1">Uncharacterized protein</fullName>
    </submittedName>
</protein>
<dbReference type="EMBL" id="ASGP02000008">
    <property type="protein sequence ID" value="KAH9493527.1"/>
    <property type="molecule type" value="Genomic_DNA"/>
</dbReference>
<proteinExistence type="predicted"/>
<gene>
    <name evidence="1" type="ORF">DERF_014268</name>
</gene>
<name>A0A922L149_DERFA</name>
<comment type="caution">
    <text evidence="1">The sequence shown here is derived from an EMBL/GenBank/DDBJ whole genome shotgun (WGS) entry which is preliminary data.</text>
</comment>
<keyword evidence="2" id="KW-1185">Reference proteome</keyword>
<dbReference type="Proteomes" id="UP000790347">
    <property type="component" value="Unassembled WGS sequence"/>
</dbReference>